<dbReference type="InterPro" id="IPR017871">
    <property type="entry name" value="ABC_transporter-like_CS"/>
</dbReference>
<evidence type="ECO:0000256" key="1">
    <source>
        <dbReference type="ARBA" id="ARBA00004651"/>
    </source>
</evidence>
<feature type="transmembrane region" description="Helical" evidence="7">
    <location>
        <begin position="12"/>
        <end position="31"/>
    </location>
</feature>
<dbReference type="Pfam" id="PF00664">
    <property type="entry name" value="ABC_membrane"/>
    <property type="match status" value="1"/>
</dbReference>
<evidence type="ECO:0000256" key="3">
    <source>
        <dbReference type="ARBA" id="ARBA00022741"/>
    </source>
</evidence>
<dbReference type="Gene3D" id="1.20.1560.10">
    <property type="entry name" value="ABC transporter type 1, transmembrane domain"/>
    <property type="match status" value="1"/>
</dbReference>
<keyword evidence="3" id="KW-0547">Nucleotide-binding</keyword>
<dbReference type="PROSITE" id="PS50893">
    <property type="entry name" value="ABC_TRANSPORTER_2"/>
    <property type="match status" value="1"/>
</dbReference>
<dbReference type="InterPro" id="IPR039421">
    <property type="entry name" value="Type_1_exporter"/>
</dbReference>
<evidence type="ECO:0000256" key="5">
    <source>
        <dbReference type="ARBA" id="ARBA00022989"/>
    </source>
</evidence>
<evidence type="ECO:0000256" key="4">
    <source>
        <dbReference type="ARBA" id="ARBA00022840"/>
    </source>
</evidence>
<keyword evidence="11" id="KW-1185">Reference proteome</keyword>
<protein>
    <submittedName>
        <fullName evidence="10">ABC transporter ATP-binding protein/permease</fullName>
    </submittedName>
</protein>
<dbReference type="SMART" id="SM00382">
    <property type="entry name" value="AAA"/>
    <property type="match status" value="1"/>
</dbReference>
<dbReference type="SUPFAM" id="SSF52540">
    <property type="entry name" value="P-loop containing nucleoside triphosphate hydrolases"/>
    <property type="match status" value="1"/>
</dbReference>
<organism evidence="10 11">
    <name type="scientific">Bombilactobacillus folatiphilus</name>
    <dbReference type="NCBI Taxonomy" id="2923362"/>
    <lineage>
        <taxon>Bacteria</taxon>
        <taxon>Bacillati</taxon>
        <taxon>Bacillota</taxon>
        <taxon>Bacilli</taxon>
        <taxon>Lactobacillales</taxon>
        <taxon>Lactobacillaceae</taxon>
        <taxon>Bombilactobacillus</taxon>
    </lineage>
</organism>
<reference evidence="10" key="1">
    <citation type="journal article" date="2022" name="Int. J. Syst. Evol. Microbiol.">
        <title>Apilactobacillus apisilvae sp. nov., Nicolia spurrieriana gen. nov. sp. nov., Bombilactobacillus folatiphilus sp. nov. and Bombilactobacillus thymidiniphilus sp. nov., four new lactic acid bacterial isolates from stingless bees Tetragonula carbonaria and Austroplebeia australis.</title>
        <authorList>
            <person name="Oliphant S.A."/>
            <person name="Watson-Haigh N.S."/>
            <person name="Sumby K.M."/>
            <person name="Gardner J."/>
            <person name="Groom S."/>
            <person name="Jiranek V."/>
        </authorList>
    </citation>
    <scope>NUCLEOTIDE SEQUENCE</scope>
    <source>
        <strain evidence="10">SG4_D2</strain>
    </source>
</reference>
<evidence type="ECO:0000313" key="11">
    <source>
        <dbReference type="Proteomes" id="UP000831495"/>
    </source>
</evidence>
<dbReference type="EMBL" id="CP093366">
    <property type="protein sequence ID" value="UQS82654.1"/>
    <property type="molecule type" value="Genomic_DNA"/>
</dbReference>
<dbReference type="InterPro" id="IPR036640">
    <property type="entry name" value="ABC1_TM_sf"/>
</dbReference>
<evidence type="ECO:0000256" key="7">
    <source>
        <dbReference type="SAM" id="Phobius"/>
    </source>
</evidence>
<evidence type="ECO:0000256" key="2">
    <source>
        <dbReference type="ARBA" id="ARBA00022692"/>
    </source>
</evidence>
<dbReference type="PROSITE" id="PS50929">
    <property type="entry name" value="ABC_TM1F"/>
    <property type="match status" value="1"/>
</dbReference>
<keyword evidence="5 7" id="KW-1133">Transmembrane helix</keyword>
<name>A0ABY4PAC0_9LACO</name>
<feature type="transmembrane region" description="Helical" evidence="7">
    <location>
        <begin position="130"/>
        <end position="148"/>
    </location>
</feature>
<keyword evidence="4 10" id="KW-0067">ATP-binding</keyword>
<dbReference type="Proteomes" id="UP000831495">
    <property type="component" value="Chromosome"/>
</dbReference>
<feature type="transmembrane region" description="Helical" evidence="7">
    <location>
        <begin position="231"/>
        <end position="257"/>
    </location>
</feature>
<dbReference type="PANTHER" id="PTHR43394">
    <property type="entry name" value="ATP-DEPENDENT PERMEASE MDL1, MITOCHONDRIAL"/>
    <property type="match status" value="1"/>
</dbReference>
<gene>
    <name evidence="10" type="ORF">MOO45_03140</name>
</gene>
<dbReference type="CDD" id="cd18548">
    <property type="entry name" value="ABC_6TM_Tm287_like"/>
    <property type="match status" value="1"/>
</dbReference>
<dbReference type="PROSITE" id="PS00211">
    <property type="entry name" value="ABC_TRANSPORTER_1"/>
    <property type="match status" value="1"/>
</dbReference>
<keyword evidence="2 7" id="KW-0812">Transmembrane</keyword>
<evidence type="ECO:0000256" key="6">
    <source>
        <dbReference type="ARBA" id="ARBA00023136"/>
    </source>
</evidence>
<feature type="domain" description="ABC transmembrane type-1" evidence="9">
    <location>
        <begin position="15"/>
        <end position="297"/>
    </location>
</feature>
<dbReference type="InterPro" id="IPR011527">
    <property type="entry name" value="ABC1_TM_dom"/>
</dbReference>
<dbReference type="RefSeq" id="WP_249514932.1">
    <property type="nucleotide sequence ID" value="NZ_CP093366.1"/>
</dbReference>
<dbReference type="SUPFAM" id="SSF90123">
    <property type="entry name" value="ABC transporter transmembrane region"/>
    <property type="match status" value="1"/>
</dbReference>
<evidence type="ECO:0000313" key="10">
    <source>
        <dbReference type="EMBL" id="UQS82654.1"/>
    </source>
</evidence>
<feature type="transmembrane region" description="Helical" evidence="7">
    <location>
        <begin position="277"/>
        <end position="296"/>
    </location>
</feature>
<comment type="subcellular location">
    <subcellularLocation>
        <location evidence="1">Cell membrane</location>
        <topology evidence="1">Multi-pass membrane protein</topology>
    </subcellularLocation>
</comment>
<dbReference type="InterPro" id="IPR027417">
    <property type="entry name" value="P-loop_NTPase"/>
</dbReference>
<evidence type="ECO:0000259" key="9">
    <source>
        <dbReference type="PROSITE" id="PS50929"/>
    </source>
</evidence>
<dbReference type="InterPro" id="IPR003439">
    <property type="entry name" value="ABC_transporter-like_ATP-bd"/>
</dbReference>
<feature type="transmembrane region" description="Helical" evidence="7">
    <location>
        <begin position="51"/>
        <end position="75"/>
    </location>
</feature>
<dbReference type="Gene3D" id="3.40.50.300">
    <property type="entry name" value="P-loop containing nucleotide triphosphate hydrolases"/>
    <property type="match status" value="1"/>
</dbReference>
<dbReference type="Pfam" id="PF00005">
    <property type="entry name" value="ABC_tran"/>
    <property type="match status" value="1"/>
</dbReference>
<proteinExistence type="predicted"/>
<feature type="domain" description="ABC transporter" evidence="8">
    <location>
        <begin position="330"/>
        <end position="563"/>
    </location>
</feature>
<accession>A0ABY4PAC0</accession>
<dbReference type="PANTHER" id="PTHR43394:SF1">
    <property type="entry name" value="ATP-BINDING CASSETTE SUB-FAMILY B MEMBER 10, MITOCHONDRIAL"/>
    <property type="match status" value="1"/>
</dbReference>
<dbReference type="GO" id="GO:0005524">
    <property type="term" value="F:ATP binding"/>
    <property type="evidence" value="ECO:0007669"/>
    <property type="project" value="UniProtKB-KW"/>
</dbReference>
<keyword evidence="6 7" id="KW-0472">Membrane</keyword>
<sequence>MFHIMRKRIPMLAVWGSILFMVCQVMGTLYIPNITSDIVNKGITKGDTHYIIVAGLHMIGVSLAVIVAAGLNVLLSSQASQKLGKRLRNDIYRKVLYLSNDEFDQIGTSSLITRTTNDVVQMQNVTMMMLRMMIMAPIMMIGASFMAYQKNPQLTKIFVIVLPILIIIVAVILYFADPLFRKMQAKTDRLNLVFREGLTGVRVIRAFRQDDWEQKRFAAANQDYTHNAQKVFSIIAVMSPLTTLIMSGTNIAITWLGAKYISMQTMQIGNLLAFMTYASQILMSVMMLSMIFVVVPRAQASGVRIREVLDLKKQLSEPQTSKMLDDEASLSFHDVSFRYQDAPQLSLQQVNFQAQSGQSVGIIGGTGSGKTTLISLISRLYDPETGVIKVDGQDIRALTIKDLRERVSVVPQKSILFKGNVRANLQYGDQTATDDKLWHALKIAQADEFIETLDQTVEQNGDNFSGGQKQRLAIARALVKDADIYVFDDSFSALDFKTDAKLRQALKDDPQMQQKVIVIVGQRISTIADSDVIVVLDQGRMIGCGTHQELKASNAMYQEIITSQLKEGSVDA</sequence>
<dbReference type="InterPro" id="IPR003593">
    <property type="entry name" value="AAA+_ATPase"/>
</dbReference>
<feature type="transmembrane region" description="Helical" evidence="7">
    <location>
        <begin position="154"/>
        <end position="176"/>
    </location>
</feature>
<evidence type="ECO:0000259" key="8">
    <source>
        <dbReference type="PROSITE" id="PS50893"/>
    </source>
</evidence>